<organism evidence="7 8">
    <name type="scientific">Glaciimonas immobilis</name>
    <dbReference type="NCBI Taxonomy" id="728004"/>
    <lineage>
        <taxon>Bacteria</taxon>
        <taxon>Pseudomonadati</taxon>
        <taxon>Pseudomonadota</taxon>
        <taxon>Betaproteobacteria</taxon>
        <taxon>Burkholderiales</taxon>
        <taxon>Oxalobacteraceae</taxon>
        <taxon>Glaciimonas</taxon>
    </lineage>
</organism>
<dbReference type="PANTHER" id="PTHR23100:SF0">
    <property type="entry name" value="ARGININE BIOSYNTHESIS BIFUNCTIONAL PROTEIN ARGJ, MITOCHONDRIAL"/>
    <property type="match status" value="1"/>
</dbReference>
<evidence type="ECO:0000313" key="8">
    <source>
        <dbReference type="Proteomes" id="UP000571084"/>
    </source>
</evidence>
<gene>
    <name evidence="7" type="ORF">HNR39_001219</name>
</gene>
<accession>A0A840RQH1</accession>
<dbReference type="Proteomes" id="UP000571084">
    <property type="component" value="Unassembled WGS sequence"/>
</dbReference>
<dbReference type="PANTHER" id="PTHR23100">
    <property type="entry name" value="ARGININE BIOSYNTHESIS BIFUNCTIONAL PROTEIN ARGJ"/>
    <property type="match status" value="1"/>
</dbReference>
<evidence type="ECO:0000313" key="7">
    <source>
        <dbReference type="EMBL" id="MBB5199392.1"/>
    </source>
</evidence>
<comment type="subunit">
    <text evidence="2">Heterotetramer of two alpha and two beta chains.</text>
</comment>
<dbReference type="SUPFAM" id="SSF56266">
    <property type="entry name" value="DmpA/ArgJ-like"/>
    <property type="match status" value="1"/>
</dbReference>
<proteinExistence type="inferred from homology"/>
<dbReference type="AlphaFoldDB" id="A0A840RQH1"/>
<dbReference type="GO" id="GO:0004042">
    <property type="term" value="F:L-glutamate N-acetyltransferase activity"/>
    <property type="evidence" value="ECO:0007669"/>
    <property type="project" value="TreeGrafter"/>
</dbReference>
<sequence length="126" mass="14214">MRKHHGFRSKTSTLSKSTHKSHSRHDASSASSNSDKLVFSYSVFVKGVGKWEEDLDITPERTQIFFGETEAYPQQAGEEQLEQVRNYLKGNEIIISIKLNIGSGAFTAYGCDLSEEYIRINADYTT</sequence>
<dbReference type="GO" id="GO:0006526">
    <property type="term" value="P:L-arginine biosynthetic process"/>
    <property type="evidence" value="ECO:0007669"/>
    <property type="project" value="InterPro"/>
</dbReference>
<dbReference type="InterPro" id="IPR042195">
    <property type="entry name" value="ArgJ_beta_C"/>
</dbReference>
<dbReference type="InterPro" id="IPR002813">
    <property type="entry name" value="Arg_biosynth_ArgJ"/>
</dbReference>
<evidence type="ECO:0000256" key="3">
    <source>
        <dbReference type="ARBA" id="ARBA00022679"/>
    </source>
</evidence>
<keyword evidence="8" id="KW-1185">Reference proteome</keyword>
<keyword evidence="3" id="KW-0808">Transferase</keyword>
<reference evidence="7 8" key="1">
    <citation type="submission" date="2020-08" db="EMBL/GenBank/DDBJ databases">
        <title>Genomic Encyclopedia of Type Strains, Phase IV (KMG-IV): sequencing the most valuable type-strain genomes for metagenomic binning, comparative biology and taxonomic classification.</title>
        <authorList>
            <person name="Goeker M."/>
        </authorList>
    </citation>
    <scope>NUCLEOTIDE SEQUENCE [LARGE SCALE GENOMIC DNA]</scope>
    <source>
        <strain evidence="7 8">DSM 23240</strain>
    </source>
</reference>
<feature type="region of interest" description="Disordered" evidence="6">
    <location>
        <begin position="1"/>
        <end position="33"/>
    </location>
</feature>
<keyword evidence="5" id="KW-0012">Acyltransferase</keyword>
<dbReference type="Gene3D" id="3.10.20.340">
    <property type="entry name" value="ArgJ beta chain, C-terminal domain"/>
    <property type="match status" value="1"/>
</dbReference>
<evidence type="ECO:0000256" key="6">
    <source>
        <dbReference type="SAM" id="MobiDB-lite"/>
    </source>
</evidence>
<keyword evidence="4" id="KW-0068">Autocatalytic cleavage</keyword>
<dbReference type="GO" id="GO:0004358">
    <property type="term" value="F:L-glutamate N-acetyltransferase activity, acting on acetyl-L-ornithine as donor"/>
    <property type="evidence" value="ECO:0007669"/>
    <property type="project" value="InterPro"/>
</dbReference>
<dbReference type="EMBL" id="JACHHQ010000002">
    <property type="protein sequence ID" value="MBB5199392.1"/>
    <property type="molecule type" value="Genomic_DNA"/>
</dbReference>
<evidence type="ECO:0008006" key="9">
    <source>
        <dbReference type="Google" id="ProtNLM"/>
    </source>
</evidence>
<evidence type="ECO:0000256" key="4">
    <source>
        <dbReference type="ARBA" id="ARBA00022813"/>
    </source>
</evidence>
<protein>
    <recommendedName>
        <fullName evidence="9">Glutamate N-acetyltransferase</fullName>
    </recommendedName>
</protein>
<comment type="caution">
    <text evidence="7">The sequence shown here is derived from an EMBL/GenBank/DDBJ whole genome shotgun (WGS) entry which is preliminary data.</text>
</comment>
<dbReference type="RefSeq" id="WP_168055028.1">
    <property type="nucleotide sequence ID" value="NZ_JACHHQ010000002.1"/>
</dbReference>
<evidence type="ECO:0000256" key="5">
    <source>
        <dbReference type="ARBA" id="ARBA00023315"/>
    </source>
</evidence>
<evidence type="ECO:0000256" key="2">
    <source>
        <dbReference type="ARBA" id="ARBA00011475"/>
    </source>
</evidence>
<dbReference type="GO" id="GO:0006592">
    <property type="term" value="P:ornithine biosynthetic process"/>
    <property type="evidence" value="ECO:0007669"/>
    <property type="project" value="TreeGrafter"/>
</dbReference>
<evidence type="ECO:0000256" key="1">
    <source>
        <dbReference type="ARBA" id="ARBA00006774"/>
    </source>
</evidence>
<comment type="similarity">
    <text evidence="1">Belongs to the ArgJ family.</text>
</comment>
<dbReference type="Pfam" id="PF01960">
    <property type="entry name" value="ArgJ"/>
    <property type="match status" value="1"/>
</dbReference>
<name>A0A840RQH1_9BURK</name>
<dbReference type="InterPro" id="IPR016117">
    <property type="entry name" value="ArgJ-like_dom_sf"/>
</dbReference>